<comment type="caution">
    <text evidence="2">The sequence shown here is derived from an EMBL/GenBank/DDBJ whole genome shotgun (WGS) entry which is preliminary data.</text>
</comment>
<dbReference type="InterPro" id="IPR006118">
    <property type="entry name" value="Recombinase_CS"/>
</dbReference>
<evidence type="ECO:0008006" key="4">
    <source>
        <dbReference type="Google" id="ProtNLM"/>
    </source>
</evidence>
<proteinExistence type="predicted"/>
<gene>
    <name evidence="2" type="ORF">BCB44BAC_02376</name>
</gene>
<evidence type="ECO:0000256" key="1">
    <source>
        <dbReference type="PROSITE-ProRule" id="PRU10137"/>
    </source>
</evidence>
<sequence>MEEKGVGYVRVSTEEQVRDGYSWMYQVEEIQRSDSR</sequence>
<dbReference type="Proteomes" id="UP000242164">
    <property type="component" value="Unassembled WGS sequence"/>
</dbReference>
<dbReference type="GO" id="GO:0000150">
    <property type="term" value="F:DNA strand exchange activity"/>
    <property type="evidence" value="ECO:0007669"/>
    <property type="project" value="InterPro"/>
</dbReference>
<dbReference type="PROSITE" id="PS00397">
    <property type="entry name" value="RECOMBINASES_1"/>
    <property type="match status" value="1"/>
</dbReference>
<feature type="active site" description="O-(5'-phospho-DNA)-serine intermediate" evidence="1">
    <location>
        <position position="12"/>
    </location>
</feature>
<evidence type="ECO:0000313" key="2">
    <source>
        <dbReference type="EMBL" id="SCL94393.1"/>
    </source>
</evidence>
<organism evidence="2 3">
    <name type="scientific">Bacillus cytotoxicus</name>
    <dbReference type="NCBI Taxonomy" id="580165"/>
    <lineage>
        <taxon>Bacteria</taxon>
        <taxon>Bacillati</taxon>
        <taxon>Bacillota</taxon>
        <taxon>Bacilli</taxon>
        <taxon>Bacillales</taxon>
        <taxon>Bacillaceae</taxon>
        <taxon>Bacillus</taxon>
        <taxon>Bacillus cereus group</taxon>
    </lineage>
</organism>
<reference evidence="2 3" key="1">
    <citation type="submission" date="2016-08" db="EMBL/GenBank/DDBJ databases">
        <authorList>
            <person name="Loux V."/>
            <person name="Rue O."/>
        </authorList>
    </citation>
    <scope>NUCLEOTIDE SEQUENCE [LARGE SCALE GENOMIC DNA]</scope>
    <source>
        <strain evidence="2 3">AFSSA_08CEB44bac</strain>
    </source>
</reference>
<dbReference type="AlphaFoldDB" id="A0AAX2CHI2"/>
<evidence type="ECO:0000313" key="3">
    <source>
        <dbReference type="Proteomes" id="UP000242164"/>
    </source>
</evidence>
<dbReference type="EMBL" id="FMIK01000028">
    <property type="protein sequence ID" value="SCL94393.1"/>
    <property type="molecule type" value="Genomic_DNA"/>
</dbReference>
<name>A0AAX2CHI2_9BACI</name>
<accession>A0AAX2CHI2</accession>
<protein>
    <recommendedName>
        <fullName evidence="4">Resolvase/invertase-type recombinase catalytic domain-containing protein</fullName>
    </recommendedName>
</protein>